<feature type="compositionally biased region" description="Low complexity" evidence="1">
    <location>
        <begin position="437"/>
        <end position="450"/>
    </location>
</feature>
<sequence>NQAQIETPRWNEGEYVVQRLEAIEGGEEGEEEEEEEEEEPQTLSITTSLSLLLSHWQTLIVAPWGVSFGIFSLDALDLSPRVFNVGISCLWPSNFSPFLMSLLNMLFPTILILSTLCGMSFVLKRMHKVFTEMDSAVLFSLFCEVFLLISTEAAASVLRVFKLGLVAGSDSETMSEYVWIYDTSIRTSDSQWKTLLYCCIVVLSLNLVIVPLVLGLGARKKFTTTGRKIPMVEGLKDGFTWFIVGLLVFRQLLQIVVSVVNGGTIQVFAIAILLIVARIVFWKFMPFFVTQENNAMIWSFDILALSYLTLGLGNILKEGAGGRWIFKIFVALSIMFNVLMLVIMIICMTEHFKLVLMEKAKDIIERIKTKLMNYSEDDEIDRLKKENREKEQQSEASELTPRANSQKNPADLEANGEDIKVKEKPSSPRNGGKQLKKSNYGSSKKSNMSSPRKQHRPSLNLVLPPLIEGLDDVSDSKDATRLPPVLESLNE</sequence>
<feature type="compositionally biased region" description="Polar residues" evidence="1">
    <location>
        <begin position="394"/>
        <end position="408"/>
    </location>
</feature>
<feature type="transmembrane region" description="Helical" evidence="2">
    <location>
        <begin position="239"/>
        <end position="259"/>
    </location>
</feature>
<comment type="caution">
    <text evidence="3">The sequence shown here is derived from an EMBL/GenBank/DDBJ whole genome shotgun (WGS) entry which is preliminary data.</text>
</comment>
<keyword evidence="2" id="KW-0472">Membrane</keyword>
<feature type="transmembrane region" description="Helical" evidence="2">
    <location>
        <begin position="194"/>
        <end position="218"/>
    </location>
</feature>
<keyword evidence="2" id="KW-1133">Transmembrane helix</keyword>
<feature type="transmembrane region" description="Helical" evidence="2">
    <location>
        <begin position="265"/>
        <end position="284"/>
    </location>
</feature>
<protein>
    <submittedName>
        <fullName evidence="3">Uncharacterized protein</fullName>
    </submittedName>
</protein>
<proteinExistence type="predicted"/>
<feature type="compositionally biased region" description="Basic and acidic residues" evidence="1">
    <location>
        <begin position="382"/>
        <end position="393"/>
    </location>
</feature>
<dbReference type="Proteomes" id="UP001057375">
    <property type="component" value="Unassembled WGS sequence"/>
</dbReference>
<evidence type="ECO:0000313" key="4">
    <source>
        <dbReference type="Proteomes" id="UP001057375"/>
    </source>
</evidence>
<keyword evidence="2" id="KW-0812">Transmembrane</keyword>
<accession>A0ABQ5JTM4</accession>
<feature type="non-terminal residue" evidence="3">
    <location>
        <position position="1"/>
    </location>
</feature>
<evidence type="ECO:0000256" key="2">
    <source>
        <dbReference type="SAM" id="Phobius"/>
    </source>
</evidence>
<feature type="transmembrane region" description="Helical" evidence="2">
    <location>
        <begin position="59"/>
        <end position="78"/>
    </location>
</feature>
<dbReference type="EMBL" id="BQXS01011554">
    <property type="protein sequence ID" value="GKT13956.1"/>
    <property type="molecule type" value="Genomic_DNA"/>
</dbReference>
<reference evidence="3" key="1">
    <citation type="submission" date="2022-03" db="EMBL/GenBank/DDBJ databases">
        <title>Draft genome sequence of Aduncisulcus paluster, a free-living microaerophilic Fornicata.</title>
        <authorList>
            <person name="Yuyama I."/>
            <person name="Kume K."/>
            <person name="Tamura T."/>
            <person name="Inagaki Y."/>
            <person name="Hashimoto T."/>
        </authorList>
    </citation>
    <scope>NUCLEOTIDE SEQUENCE</scope>
    <source>
        <strain evidence="3">NY0171</strain>
    </source>
</reference>
<feature type="region of interest" description="Disordered" evidence="1">
    <location>
        <begin position="382"/>
        <end position="491"/>
    </location>
</feature>
<feature type="compositionally biased region" description="Basic and acidic residues" evidence="1">
    <location>
        <begin position="417"/>
        <end position="426"/>
    </location>
</feature>
<feature type="transmembrane region" description="Helical" evidence="2">
    <location>
        <begin position="328"/>
        <end position="349"/>
    </location>
</feature>
<evidence type="ECO:0000313" key="3">
    <source>
        <dbReference type="EMBL" id="GKT13956.1"/>
    </source>
</evidence>
<feature type="transmembrane region" description="Helical" evidence="2">
    <location>
        <begin position="98"/>
        <end position="123"/>
    </location>
</feature>
<feature type="transmembrane region" description="Helical" evidence="2">
    <location>
        <begin position="296"/>
        <end position="316"/>
    </location>
</feature>
<name>A0ABQ5JTM4_9EUKA</name>
<organism evidence="3 4">
    <name type="scientific">Aduncisulcus paluster</name>
    <dbReference type="NCBI Taxonomy" id="2918883"/>
    <lineage>
        <taxon>Eukaryota</taxon>
        <taxon>Metamonada</taxon>
        <taxon>Carpediemonas-like organisms</taxon>
        <taxon>Aduncisulcus</taxon>
    </lineage>
</organism>
<keyword evidence="4" id="KW-1185">Reference proteome</keyword>
<gene>
    <name evidence="3" type="ORF">ADUPG1_010375</name>
</gene>
<evidence type="ECO:0000256" key="1">
    <source>
        <dbReference type="SAM" id="MobiDB-lite"/>
    </source>
</evidence>